<name>A0A6H1PBX1_PRIMG</name>
<accession>A0A6H1PBX1</accession>
<dbReference type="Pfam" id="PF00578">
    <property type="entry name" value="AhpC-TSA"/>
    <property type="match status" value="1"/>
</dbReference>
<dbReference type="SUPFAM" id="SSF52833">
    <property type="entry name" value="Thioredoxin-like"/>
    <property type="match status" value="1"/>
</dbReference>
<evidence type="ECO:0000313" key="6">
    <source>
        <dbReference type="EMBL" id="QIZ11110.1"/>
    </source>
</evidence>
<dbReference type="GO" id="GO:0045454">
    <property type="term" value="P:cell redox homeostasis"/>
    <property type="evidence" value="ECO:0007669"/>
    <property type="project" value="TreeGrafter"/>
</dbReference>
<keyword evidence="3" id="KW-1015">Disulfide bond</keyword>
<reference evidence="6 7" key="2">
    <citation type="submission" date="2020-04" db="EMBL/GenBank/DDBJ databases">
        <authorList>
            <person name="Fomenkov A."/>
            <person name="Anton B.P."/>
            <person name="Roberts R.J."/>
        </authorList>
    </citation>
    <scope>NUCLEOTIDE SEQUENCE [LARGE SCALE GENOMIC DNA]</scope>
    <source>
        <strain evidence="6 7">S2</strain>
    </source>
</reference>
<feature type="domain" description="Alkyl hydroperoxide reductase subunit C/ Thiol specific antioxidant" evidence="5">
    <location>
        <begin position="2"/>
        <end position="84"/>
    </location>
</feature>
<evidence type="ECO:0000313" key="7">
    <source>
        <dbReference type="Proteomes" id="UP000501868"/>
    </source>
</evidence>
<dbReference type="Proteomes" id="UP000501868">
    <property type="component" value="Chromosome"/>
</dbReference>
<evidence type="ECO:0000256" key="2">
    <source>
        <dbReference type="ARBA" id="ARBA00023002"/>
    </source>
</evidence>
<gene>
    <name evidence="6" type="ORF">HFZ78_24240</name>
</gene>
<proteinExistence type="inferred from homology"/>
<comment type="similarity">
    <text evidence="1">Belongs to the peroxiredoxin family. AhpC/Prx1 subfamily.</text>
</comment>
<dbReference type="AlphaFoldDB" id="A0A6H1PBX1"/>
<evidence type="ECO:0000256" key="1">
    <source>
        <dbReference type="ARBA" id="ARBA00009796"/>
    </source>
</evidence>
<comment type="function">
    <text evidence="4">Thiol-specific peroxidase that catalyzes the reduction of hydrogen peroxide and organic hydroperoxides to water and alcohols, respectively. Plays a role in cell protection against oxidative stress by detoxifying peroxides.</text>
</comment>
<dbReference type="InterPro" id="IPR000866">
    <property type="entry name" value="AhpC/TSA"/>
</dbReference>
<dbReference type="PANTHER" id="PTHR10681:SF128">
    <property type="entry name" value="THIOREDOXIN-DEPENDENT PEROXIDE REDUCTASE, MITOCHONDRIAL"/>
    <property type="match status" value="1"/>
</dbReference>
<dbReference type="GO" id="GO:0033554">
    <property type="term" value="P:cellular response to stress"/>
    <property type="evidence" value="ECO:0007669"/>
    <property type="project" value="TreeGrafter"/>
</dbReference>
<dbReference type="Gene3D" id="3.40.30.10">
    <property type="entry name" value="Glutaredoxin"/>
    <property type="match status" value="1"/>
</dbReference>
<evidence type="ECO:0000259" key="5">
    <source>
        <dbReference type="Pfam" id="PF00578"/>
    </source>
</evidence>
<evidence type="ECO:0000256" key="4">
    <source>
        <dbReference type="ARBA" id="ARBA00037420"/>
    </source>
</evidence>
<dbReference type="GO" id="GO:0008379">
    <property type="term" value="F:thioredoxin peroxidase activity"/>
    <property type="evidence" value="ECO:0007669"/>
    <property type="project" value="TreeGrafter"/>
</dbReference>
<dbReference type="GO" id="GO:0006979">
    <property type="term" value="P:response to oxidative stress"/>
    <property type="evidence" value="ECO:0007669"/>
    <property type="project" value="TreeGrafter"/>
</dbReference>
<dbReference type="InterPro" id="IPR050217">
    <property type="entry name" value="Peroxiredoxin"/>
</dbReference>
<sequence>MKEISSWKEDYKRFEQLDAEVLAISVDHIHSHRVFAASMGTLPYPLLSDWFKQTVKSYYVLNEKGGTAIRSVFVVDKTGVITYINTSFKADKKEDYEAVFNELGKLTNQ</sequence>
<dbReference type="PANTHER" id="PTHR10681">
    <property type="entry name" value="THIOREDOXIN PEROXIDASE"/>
    <property type="match status" value="1"/>
</dbReference>
<organism evidence="6 7">
    <name type="scientific">Priestia megaterium</name>
    <name type="common">Bacillus megaterium</name>
    <dbReference type="NCBI Taxonomy" id="1404"/>
    <lineage>
        <taxon>Bacteria</taxon>
        <taxon>Bacillati</taxon>
        <taxon>Bacillota</taxon>
        <taxon>Bacilli</taxon>
        <taxon>Bacillales</taxon>
        <taxon>Bacillaceae</taxon>
        <taxon>Priestia</taxon>
    </lineage>
</organism>
<evidence type="ECO:0000256" key="3">
    <source>
        <dbReference type="ARBA" id="ARBA00023157"/>
    </source>
</evidence>
<dbReference type="EMBL" id="CP051128">
    <property type="protein sequence ID" value="QIZ11110.1"/>
    <property type="molecule type" value="Genomic_DNA"/>
</dbReference>
<dbReference type="GO" id="GO:0042744">
    <property type="term" value="P:hydrogen peroxide catabolic process"/>
    <property type="evidence" value="ECO:0007669"/>
    <property type="project" value="TreeGrafter"/>
</dbReference>
<keyword evidence="2" id="KW-0560">Oxidoreductase</keyword>
<dbReference type="InterPro" id="IPR036249">
    <property type="entry name" value="Thioredoxin-like_sf"/>
</dbReference>
<reference evidence="6 7" key="1">
    <citation type="submission" date="2020-04" db="EMBL/GenBank/DDBJ databases">
        <title>Genome-Wide Identification of 5-Methylcytosine Sites in Bacterial Genomes By High-Throughput Sequencing of MspJI Restriction Fragments.</title>
        <authorList>
            <person name="Wu V."/>
        </authorList>
    </citation>
    <scope>NUCLEOTIDE SEQUENCE [LARGE SCALE GENOMIC DNA]</scope>
    <source>
        <strain evidence="6 7">S2</strain>
    </source>
</reference>
<protein>
    <submittedName>
        <fullName evidence="6">Redoxin domain-containing protein</fullName>
    </submittedName>
</protein>